<dbReference type="Gene3D" id="3.30.360.10">
    <property type="entry name" value="Dihydrodipicolinate Reductase, domain 2"/>
    <property type="match status" value="1"/>
</dbReference>
<dbReference type="InterPro" id="IPR000683">
    <property type="entry name" value="Gfo/Idh/MocA-like_OxRdtase_N"/>
</dbReference>
<proteinExistence type="inferred from homology"/>
<dbReference type="Pfam" id="PF01408">
    <property type="entry name" value="GFO_IDH_MocA"/>
    <property type="match status" value="1"/>
</dbReference>
<dbReference type="EMBL" id="JAEAOA010002069">
    <property type="protein sequence ID" value="KAK3584118.1"/>
    <property type="molecule type" value="Genomic_DNA"/>
</dbReference>
<dbReference type="InterPro" id="IPR036291">
    <property type="entry name" value="NAD(P)-bd_dom_sf"/>
</dbReference>
<gene>
    <name evidence="5" type="ORF">CHS0354_035194</name>
</gene>
<dbReference type="Proteomes" id="UP001195483">
    <property type="component" value="Unassembled WGS sequence"/>
</dbReference>
<keyword evidence="6" id="KW-1185">Reference proteome</keyword>
<evidence type="ECO:0000256" key="1">
    <source>
        <dbReference type="ARBA" id="ARBA00010928"/>
    </source>
</evidence>
<evidence type="ECO:0000259" key="3">
    <source>
        <dbReference type="Pfam" id="PF01408"/>
    </source>
</evidence>
<dbReference type="GO" id="GO:0016491">
    <property type="term" value="F:oxidoreductase activity"/>
    <property type="evidence" value="ECO:0007669"/>
    <property type="project" value="UniProtKB-KW"/>
</dbReference>
<feature type="domain" description="Gfo/Idh/MocA-like oxidoreductase N-terminal" evidence="3">
    <location>
        <begin position="262"/>
        <end position="382"/>
    </location>
</feature>
<name>A0AAE0S2R9_9BIVA</name>
<dbReference type="GO" id="GO:0005975">
    <property type="term" value="P:carbohydrate metabolic process"/>
    <property type="evidence" value="ECO:0007669"/>
    <property type="project" value="InterPro"/>
</dbReference>
<evidence type="ECO:0000259" key="4">
    <source>
        <dbReference type="Pfam" id="PF22725"/>
    </source>
</evidence>
<keyword evidence="2" id="KW-0560">Oxidoreductase</keyword>
<dbReference type="Gene3D" id="3.20.20.70">
    <property type="entry name" value="Aldolase class I"/>
    <property type="match status" value="1"/>
</dbReference>
<reference evidence="5" key="3">
    <citation type="submission" date="2023-05" db="EMBL/GenBank/DDBJ databases">
        <authorList>
            <person name="Smith C.H."/>
        </authorList>
    </citation>
    <scope>NUCLEOTIDE SEQUENCE</scope>
    <source>
        <strain evidence="5">CHS0354</strain>
        <tissue evidence="5">Mantle</tissue>
    </source>
</reference>
<dbReference type="InterPro" id="IPR013785">
    <property type="entry name" value="Aldolase_TIM"/>
</dbReference>
<reference evidence="5" key="2">
    <citation type="journal article" date="2021" name="Genome Biol. Evol.">
        <title>Developing a high-quality reference genome for a parasitic bivalve with doubly uniparental inheritance (Bivalvia: Unionida).</title>
        <authorList>
            <person name="Smith C.H."/>
        </authorList>
    </citation>
    <scope>NUCLEOTIDE SEQUENCE</scope>
    <source>
        <strain evidence="5">CHS0354</strain>
        <tissue evidence="5">Mantle</tissue>
    </source>
</reference>
<dbReference type="SUPFAM" id="SSF51735">
    <property type="entry name" value="NAD(P)-binding Rossmann-fold domains"/>
    <property type="match status" value="1"/>
</dbReference>
<dbReference type="Pfam" id="PF22725">
    <property type="entry name" value="GFO_IDH_MocA_C3"/>
    <property type="match status" value="1"/>
</dbReference>
<sequence>MLVNLKPLIEYARANRTAVACVNVFGFEDALACREAAEAVDMPVILSAAKDLIEWMPLKIVSAMLRDLAENSSVPVCVHLDHCYDINIIRQALDCGFTSVMYDGSQLAFDENVTRTAAVVEMAKSYNAGVEGEIGSVAYLKGRDHIRHEITDVNRAVEFYKQTKVDIMAVSVGNVHRLESQQTSLRFDLLESISQKTNAPLCIHGVSGVYNADLQRLAFETNVVKLNVGTVFRMEWGNRLRDLFQQNPDSFDHFNGNNMKKVNIGVVGLGRLGICHCENLLRVIPSANVTAACSIVPKELEKAKQLGVPNIYNNYRDMLQQVDIEAVVISTSTNMHAEHIIQALDHNKHVFCEKPLAIQYENCAPVLKKASEKPGKTVQIGFVRRFDATYMEAYKKIQEGHIGKVYRVHSQTSDWTEFAEFQVKFSQTSGGIFHDYNIHDIDLIHWLAGSRFKSVHSIGGSYKYPEFGKMGSADNTICLAELENGAFATITASRTEPHGHGTHTIIYGTEGTLAVGLEPSSTRPADF</sequence>
<organism evidence="5 6">
    <name type="scientific">Potamilus streckersoni</name>
    <dbReference type="NCBI Taxonomy" id="2493646"/>
    <lineage>
        <taxon>Eukaryota</taxon>
        <taxon>Metazoa</taxon>
        <taxon>Spiralia</taxon>
        <taxon>Lophotrochozoa</taxon>
        <taxon>Mollusca</taxon>
        <taxon>Bivalvia</taxon>
        <taxon>Autobranchia</taxon>
        <taxon>Heteroconchia</taxon>
        <taxon>Palaeoheterodonta</taxon>
        <taxon>Unionida</taxon>
        <taxon>Unionoidea</taxon>
        <taxon>Unionidae</taxon>
        <taxon>Ambleminae</taxon>
        <taxon>Lampsilini</taxon>
        <taxon>Potamilus</taxon>
    </lineage>
</organism>
<comment type="similarity">
    <text evidence="1">Belongs to the Gfo/Idh/MocA family.</text>
</comment>
<evidence type="ECO:0000256" key="2">
    <source>
        <dbReference type="ARBA" id="ARBA00023002"/>
    </source>
</evidence>
<dbReference type="GO" id="GO:0000166">
    <property type="term" value="F:nucleotide binding"/>
    <property type="evidence" value="ECO:0007669"/>
    <property type="project" value="InterPro"/>
</dbReference>
<comment type="caution">
    <text evidence="5">The sequence shown here is derived from an EMBL/GenBank/DDBJ whole genome shotgun (WGS) entry which is preliminary data.</text>
</comment>
<dbReference type="GO" id="GO:0008270">
    <property type="term" value="F:zinc ion binding"/>
    <property type="evidence" value="ECO:0007669"/>
    <property type="project" value="InterPro"/>
</dbReference>
<dbReference type="Pfam" id="PF01116">
    <property type="entry name" value="F_bP_aldolase"/>
    <property type="match status" value="1"/>
</dbReference>
<dbReference type="InterPro" id="IPR000771">
    <property type="entry name" value="FBA_II"/>
</dbReference>
<dbReference type="InterPro" id="IPR050463">
    <property type="entry name" value="Gfo/Idh/MocA_oxidrdct_glycsds"/>
</dbReference>
<dbReference type="Gene3D" id="3.40.50.720">
    <property type="entry name" value="NAD(P)-binding Rossmann-like Domain"/>
    <property type="match status" value="1"/>
</dbReference>
<reference evidence="5" key="1">
    <citation type="journal article" date="2021" name="Genome Biol. Evol.">
        <title>A High-Quality Reference Genome for a Parasitic Bivalve with Doubly Uniparental Inheritance (Bivalvia: Unionida).</title>
        <authorList>
            <person name="Smith C.H."/>
        </authorList>
    </citation>
    <scope>NUCLEOTIDE SEQUENCE</scope>
    <source>
        <strain evidence="5">CHS0354</strain>
    </source>
</reference>
<dbReference type="SUPFAM" id="SSF51569">
    <property type="entry name" value="Aldolase"/>
    <property type="match status" value="1"/>
</dbReference>
<evidence type="ECO:0000313" key="6">
    <source>
        <dbReference type="Proteomes" id="UP001195483"/>
    </source>
</evidence>
<dbReference type="InterPro" id="IPR055170">
    <property type="entry name" value="GFO_IDH_MocA-like_dom"/>
</dbReference>
<accession>A0AAE0S2R9</accession>
<dbReference type="PANTHER" id="PTHR43818:SF11">
    <property type="entry name" value="BCDNA.GH03377"/>
    <property type="match status" value="1"/>
</dbReference>
<dbReference type="GO" id="GO:0016832">
    <property type="term" value="F:aldehyde-lyase activity"/>
    <property type="evidence" value="ECO:0007669"/>
    <property type="project" value="InterPro"/>
</dbReference>
<protein>
    <submittedName>
        <fullName evidence="5">Uncharacterized protein</fullName>
    </submittedName>
</protein>
<evidence type="ECO:0000313" key="5">
    <source>
        <dbReference type="EMBL" id="KAK3584118.1"/>
    </source>
</evidence>
<dbReference type="PANTHER" id="PTHR43818">
    <property type="entry name" value="BCDNA.GH03377"/>
    <property type="match status" value="1"/>
</dbReference>
<dbReference type="SUPFAM" id="SSF55347">
    <property type="entry name" value="Glyceraldehyde-3-phosphate dehydrogenase-like, C-terminal domain"/>
    <property type="match status" value="1"/>
</dbReference>
<feature type="domain" description="GFO/IDH/MocA-like oxidoreductase" evidence="4">
    <location>
        <begin position="391"/>
        <end position="513"/>
    </location>
</feature>
<dbReference type="AlphaFoldDB" id="A0AAE0S2R9"/>